<keyword evidence="6 7" id="KW-0472">Membrane</keyword>
<organism evidence="9 10">
    <name type="scientific">Rhizobium fredii</name>
    <name type="common">Sinorhizobium fredii</name>
    <dbReference type="NCBI Taxonomy" id="380"/>
    <lineage>
        <taxon>Bacteria</taxon>
        <taxon>Pseudomonadati</taxon>
        <taxon>Pseudomonadota</taxon>
        <taxon>Alphaproteobacteria</taxon>
        <taxon>Hyphomicrobiales</taxon>
        <taxon>Rhizobiaceae</taxon>
        <taxon>Sinorhizobium/Ensifer group</taxon>
        <taxon>Sinorhizobium</taxon>
    </lineage>
</organism>
<keyword evidence="4 7" id="KW-0812">Transmembrane</keyword>
<dbReference type="AlphaFoldDB" id="A0A844AHB0"/>
<feature type="transmembrane region" description="Helical" evidence="7">
    <location>
        <begin position="47"/>
        <end position="66"/>
    </location>
</feature>
<dbReference type="GeneID" id="48971741"/>
<gene>
    <name evidence="9" type="ORF">GHK48_21795</name>
</gene>
<comment type="caution">
    <text evidence="9">The sequence shown here is derived from an EMBL/GenBank/DDBJ whole genome shotgun (WGS) entry which is preliminary data.</text>
</comment>
<protein>
    <recommendedName>
        <fullName evidence="8">Peptidase M50 domain-containing protein</fullName>
    </recommendedName>
</protein>
<name>A0A844AHB0_RHIFR</name>
<dbReference type="GO" id="GO:0016020">
    <property type="term" value="C:membrane"/>
    <property type="evidence" value="ECO:0007669"/>
    <property type="project" value="UniProtKB-SubCell"/>
</dbReference>
<evidence type="ECO:0000256" key="7">
    <source>
        <dbReference type="SAM" id="Phobius"/>
    </source>
</evidence>
<evidence type="ECO:0000259" key="8">
    <source>
        <dbReference type="Pfam" id="PF02163"/>
    </source>
</evidence>
<keyword evidence="5 7" id="KW-1133">Transmembrane helix</keyword>
<accession>A0A844AHB0</accession>
<dbReference type="GO" id="GO:0006508">
    <property type="term" value="P:proteolysis"/>
    <property type="evidence" value="ECO:0007669"/>
    <property type="project" value="InterPro"/>
</dbReference>
<dbReference type="EMBL" id="WISZ01000161">
    <property type="protein sequence ID" value="MQX10830.1"/>
    <property type="molecule type" value="Genomic_DNA"/>
</dbReference>
<dbReference type="RefSeq" id="WP_109982122.1">
    <property type="nucleotide sequence ID" value="NZ_BJNI01000012.1"/>
</dbReference>
<comment type="cofactor">
    <cofactor evidence="1">
        <name>Zn(2+)</name>
        <dbReference type="ChEBI" id="CHEBI:29105"/>
    </cofactor>
</comment>
<feature type="domain" description="Peptidase M50" evidence="8">
    <location>
        <begin position="52"/>
        <end position="164"/>
    </location>
</feature>
<evidence type="ECO:0000256" key="1">
    <source>
        <dbReference type="ARBA" id="ARBA00001947"/>
    </source>
</evidence>
<dbReference type="Pfam" id="PF02163">
    <property type="entry name" value="Peptidase_M50"/>
    <property type="match status" value="1"/>
</dbReference>
<dbReference type="InterPro" id="IPR008915">
    <property type="entry name" value="Peptidase_M50"/>
</dbReference>
<evidence type="ECO:0000256" key="2">
    <source>
        <dbReference type="ARBA" id="ARBA00004141"/>
    </source>
</evidence>
<comment type="similarity">
    <text evidence="3">Belongs to the peptidase M50B family.</text>
</comment>
<comment type="subcellular location">
    <subcellularLocation>
        <location evidence="2">Membrane</location>
        <topology evidence="2">Multi-pass membrane protein</topology>
    </subcellularLocation>
</comment>
<sequence>MKITSRDEGLEISVASLPRVWVHVSLPVVAIMITLPLWHGFHPQKLIAAAIIVVGVIASIFAHELGHALMARRLGLKPVLIKLHSGGGEAIWEGESWTRTQDRLITIAGPFVNLILGGACLASYALFLPDASSPFQPSVERSWITPPPMADPPLFRALNWLGWINIIRTIVVQRDRGALGTSTSYVLGRTFRHGVGAHCKVRVFLRHSDGDGHLVTSPFRTKLESTTPLSVAKIEDQSFANQWTRHRDPPQRKQP</sequence>
<evidence type="ECO:0000256" key="3">
    <source>
        <dbReference type="ARBA" id="ARBA00007931"/>
    </source>
</evidence>
<evidence type="ECO:0000256" key="6">
    <source>
        <dbReference type="ARBA" id="ARBA00023136"/>
    </source>
</evidence>
<evidence type="ECO:0000256" key="5">
    <source>
        <dbReference type="ARBA" id="ARBA00022989"/>
    </source>
</evidence>
<dbReference type="Proteomes" id="UP000466694">
    <property type="component" value="Unassembled WGS sequence"/>
</dbReference>
<evidence type="ECO:0000313" key="9">
    <source>
        <dbReference type="EMBL" id="MQX10830.1"/>
    </source>
</evidence>
<feature type="transmembrane region" description="Helical" evidence="7">
    <location>
        <begin position="104"/>
        <end position="127"/>
    </location>
</feature>
<evidence type="ECO:0000256" key="4">
    <source>
        <dbReference type="ARBA" id="ARBA00022692"/>
    </source>
</evidence>
<reference evidence="9 10" key="1">
    <citation type="journal article" date="2013" name="Genome Biol.">
        <title>Comparative genomics of the core and accessory genomes of 48 Sinorhizobium strains comprising five genospecies.</title>
        <authorList>
            <person name="Sugawara M."/>
            <person name="Epstein B."/>
            <person name="Badgley B.D."/>
            <person name="Unno T."/>
            <person name="Xu L."/>
            <person name="Reese J."/>
            <person name="Gyaneshwar P."/>
            <person name="Denny R."/>
            <person name="Mudge J."/>
            <person name="Bharti A.K."/>
            <person name="Farmer A.D."/>
            <person name="May G.D."/>
            <person name="Woodward J.E."/>
            <person name="Medigue C."/>
            <person name="Vallenet D."/>
            <person name="Lajus A."/>
            <person name="Rouy Z."/>
            <person name="Martinez-Vaz B."/>
            <person name="Tiffin P."/>
            <person name="Young N.D."/>
            <person name="Sadowsky M.J."/>
        </authorList>
    </citation>
    <scope>NUCLEOTIDE SEQUENCE [LARGE SCALE GENOMIC DNA]</scope>
    <source>
        <strain evidence="9 10">USDA205</strain>
    </source>
</reference>
<feature type="transmembrane region" description="Helical" evidence="7">
    <location>
        <begin position="20"/>
        <end position="41"/>
    </location>
</feature>
<evidence type="ECO:0000313" key="10">
    <source>
        <dbReference type="Proteomes" id="UP000466694"/>
    </source>
</evidence>
<proteinExistence type="inferred from homology"/>